<protein>
    <submittedName>
        <fullName evidence="2">S-adenosyl-L-methionine-dependent methyltransferase</fullName>
    </submittedName>
</protein>
<dbReference type="InterPro" id="IPR029063">
    <property type="entry name" value="SAM-dependent_MTases_sf"/>
</dbReference>
<dbReference type="Pfam" id="PF13489">
    <property type="entry name" value="Methyltransf_23"/>
    <property type="match status" value="1"/>
</dbReference>
<feature type="region of interest" description="Disordered" evidence="1">
    <location>
        <begin position="374"/>
        <end position="396"/>
    </location>
</feature>
<dbReference type="OrthoDB" id="2013972at2759"/>
<keyword evidence="3" id="KW-1185">Reference proteome</keyword>
<feature type="region of interest" description="Disordered" evidence="1">
    <location>
        <begin position="1"/>
        <end position="26"/>
    </location>
</feature>
<proteinExistence type="predicted"/>
<evidence type="ECO:0000313" key="3">
    <source>
        <dbReference type="Proteomes" id="UP000298138"/>
    </source>
</evidence>
<dbReference type="AlphaFoldDB" id="A0A4S2MXI5"/>
<dbReference type="CDD" id="cd02440">
    <property type="entry name" value="AdoMet_MTases"/>
    <property type="match status" value="1"/>
</dbReference>
<dbReference type="STRING" id="341454.A0A4S2MXI5"/>
<dbReference type="PANTHER" id="PTHR43591:SF24">
    <property type="entry name" value="2-METHOXY-6-POLYPRENYL-1,4-BENZOQUINOL METHYLASE, MITOCHONDRIAL"/>
    <property type="match status" value="1"/>
</dbReference>
<dbReference type="EMBL" id="ML220119">
    <property type="protein sequence ID" value="TGZ81390.1"/>
    <property type="molecule type" value="Genomic_DNA"/>
</dbReference>
<name>A0A4S2MXI5_9PEZI</name>
<gene>
    <name evidence="2" type="ORF">EX30DRAFT_371399</name>
</gene>
<reference evidence="2 3" key="1">
    <citation type="submission" date="2019-04" db="EMBL/GenBank/DDBJ databases">
        <title>Comparative genomics and transcriptomics to analyze fruiting body development in filamentous ascomycetes.</title>
        <authorList>
            <consortium name="DOE Joint Genome Institute"/>
            <person name="Lutkenhaus R."/>
            <person name="Traeger S."/>
            <person name="Breuer J."/>
            <person name="Kuo A."/>
            <person name="Lipzen A."/>
            <person name="Pangilinan J."/>
            <person name="Dilworth D."/>
            <person name="Sandor L."/>
            <person name="Poggeler S."/>
            <person name="Barry K."/>
            <person name="Grigoriev I.V."/>
            <person name="Nowrousian M."/>
        </authorList>
    </citation>
    <scope>NUCLEOTIDE SEQUENCE [LARGE SCALE GENOMIC DNA]</scope>
    <source>
        <strain evidence="2 3">CBS 389.68</strain>
    </source>
</reference>
<keyword evidence="2" id="KW-0489">Methyltransferase</keyword>
<feature type="compositionally biased region" description="Low complexity" evidence="1">
    <location>
        <begin position="383"/>
        <end position="396"/>
    </location>
</feature>
<keyword evidence="2" id="KW-0808">Transferase</keyword>
<dbReference type="PANTHER" id="PTHR43591">
    <property type="entry name" value="METHYLTRANSFERASE"/>
    <property type="match status" value="1"/>
</dbReference>
<organism evidence="2 3">
    <name type="scientific">Ascodesmis nigricans</name>
    <dbReference type="NCBI Taxonomy" id="341454"/>
    <lineage>
        <taxon>Eukaryota</taxon>
        <taxon>Fungi</taxon>
        <taxon>Dikarya</taxon>
        <taxon>Ascomycota</taxon>
        <taxon>Pezizomycotina</taxon>
        <taxon>Pezizomycetes</taxon>
        <taxon>Pezizales</taxon>
        <taxon>Ascodesmidaceae</taxon>
        <taxon>Ascodesmis</taxon>
    </lineage>
</organism>
<dbReference type="GO" id="GO:0032259">
    <property type="term" value="P:methylation"/>
    <property type="evidence" value="ECO:0007669"/>
    <property type="project" value="UniProtKB-KW"/>
</dbReference>
<dbReference type="GO" id="GO:0008168">
    <property type="term" value="F:methyltransferase activity"/>
    <property type="evidence" value="ECO:0007669"/>
    <property type="project" value="UniProtKB-KW"/>
</dbReference>
<dbReference type="InParanoid" id="A0A4S2MXI5"/>
<dbReference type="Proteomes" id="UP000298138">
    <property type="component" value="Unassembled WGS sequence"/>
</dbReference>
<evidence type="ECO:0000313" key="2">
    <source>
        <dbReference type="EMBL" id="TGZ81390.1"/>
    </source>
</evidence>
<sequence>MASTDTPSLAHEFPTPIELDDDSDYDSDDCSTASSASFYSLQNFSTTGSTSSLDLSTLFRSGGEDQFHQEYNRRYHAVHTRRWPIPNDEQEQDRMQIMDQMMNLLLNGDLHTVPLENPCRILDVGTGTGIWACDMAHKFPNARVFGLDLSSIQVPPPVNVRWDIEDANERWIYPPNYFSLIHTRELVSHIFRTSSPQFHTNLFLPQLGGISDWRNFFSRSFRCLHPGGWLELQEFPFRLHSANPDISPDLPLFRGNQLFRESMAALGYDVSDEIHNFIEYLTGAGFVDVREEVVQVPIGPWRGSPTEKQIGRYLMLSMCEAAEGHLLAPLNKAMGMEPDEVRQLANALQKDLLNKRHRLYLNLHIIRARKPTACEVPPPNAVRPPSSSSSGSKVEI</sequence>
<dbReference type="Gene3D" id="3.40.50.150">
    <property type="entry name" value="Vaccinia Virus protein VP39"/>
    <property type="match status" value="1"/>
</dbReference>
<accession>A0A4S2MXI5</accession>
<dbReference type="SUPFAM" id="SSF53335">
    <property type="entry name" value="S-adenosyl-L-methionine-dependent methyltransferases"/>
    <property type="match status" value="1"/>
</dbReference>
<evidence type="ECO:0000256" key="1">
    <source>
        <dbReference type="SAM" id="MobiDB-lite"/>
    </source>
</evidence>